<dbReference type="CDD" id="cd04301">
    <property type="entry name" value="NAT_SF"/>
    <property type="match status" value="1"/>
</dbReference>
<gene>
    <name evidence="4" type="ORF">Vau01_100010</name>
</gene>
<keyword evidence="5" id="KW-1185">Reference proteome</keyword>
<dbReference type="RefSeq" id="WP_239152569.1">
    <property type="nucleotide sequence ID" value="NZ_BOPG01000078.1"/>
</dbReference>
<evidence type="ECO:0000313" key="4">
    <source>
        <dbReference type="EMBL" id="GIJ62485.1"/>
    </source>
</evidence>
<keyword evidence="2" id="KW-0012">Acyltransferase</keyword>
<dbReference type="Proteomes" id="UP000612585">
    <property type="component" value="Unassembled WGS sequence"/>
</dbReference>
<dbReference type="EMBL" id="BOPG01000078">
    <property type="protein sequence ID" value="GIJ62485.1"/>
    <property type="molecule type" value="Genomic_DNA"/>
</dbReference>
<sequence length="160" mass="17375">MLIRPMAATDAPAVLRIYQDGLDSGHASFETTAPAWPAFDAARLAHHRHVAVDDDAVVGWIAVSPVSARPVYAGVVEHSVYVDPAARGRGLARRLLDALIASTEAAGIWTIQSGVFPENVTSLALHEKAGFRVVGTRERVGRHHGRWRDVVLIERRSTTI</sequence>
<organism evidence="4 5">
    <name type="scientific">Virgisporangium aurantiacum</name>
    <dbReference type="NCBI Taxonomy" id="175570"/>
    <lineage>
        <taxon>Bacteria</taxon>
        <taxon>Bacillati</taxon>
        <taxon>Actinomycetota</taxon>
        <taxon>Actinomycetes</taxon>
        <taxon>Micromonosporales</taxon>
        <taxon>Micromonosporaceae</taxon>
        <taxon>Virgisporangium</taxon>
    </lineage>
</organism>
<evidence type="ECO:0000256" key="2">
    <source>
        <dbReference type="ARBA" id="ARBA00023315"/>
    </source>
</evidence>
<accession>A0A8J4E4Z4</accession>
<protein>
    <submittedName>
        <fullName evidence="4">N-acetyltransferase</fullName>
    </submittedName>
</protein>
<dbReference type="SUPFAM" id="SSF55729">
    <property type="entry name" value="Acyl-CoA N-acyltransferases (Nat)"/>
    <property type="match status" value="1"/>
</dbReference>
<dbReference type="Gene3D" id="3.40.630.30">
    <property type="match status" value="1"/>
</dbReference>
<dbReference type="InterPro" id="IPR016181">
    <property type="entry name" value="Acyl_CoA_acyltransferase"/>
</dbReference>
<dbReference type="AlphaFoldDB" id="A0A8J4E4Z4"/>
<dbReference type="InterPro" id="IPR000182">
    <property type="entry name" value="GNAT_dom"/>
</dbReference>
<dbReference type="Pfam" id="PF00583">
    <property type="entry name" value="Acetyltransf_1"/>
    <property type="match status" value="1"/>
</dbReference>
<keyword evidence="1" id="KW-0808">Transferase</keyword>
<name>A0A8J4E4Z4_9ACTN</name>
<dbReference type="GO" id="GO:0016747">
    <property type="term" value="F:acyltransferase activity, transferring groups other than amino-acyl groups"/>
    <property type="evidence" value="ECO:0007669"/>
    <property type="project" value="InterPro"/>
</dbReference>
<comment type="caution">
    <text evidence="4">The sequence shown here is derived from an EMBL/GenBank/DDBJ whole genome shotgun (WGS) entry which is preliminary data.</text>
</comment>
<evidence type="ECO:0000259" key="3">
    <source>
        <dbReference type="PROSITE" id="PS51186"/>
    </source>
</evidence>
<dbReference type="PROSITE" id="PS51186">
    <property type="entry name" value="GNAT"/>
    <property type="match status" value="1"/>
</dbReference>
<evidence type="ECO:0000313" key="5">
    <source>
        <dbReference type="Proteomes" id="UP000612585"/>
    </source>
</evidence>
<reference evidence="4" key="1">
    <citation type="submission" date="2021-01" db="EMBL/GenBank/DDBJ databases">
        <title>Whole genome shotgun sequence of Virgisporangium aurantiacum NBRC 16421.</title>
        <authorList>
            <person name="Komaki H."/>
            <person name="Tamura T."/>
        </authorList>
    </citation>
    <scope>NUCLEOTIDE SEQUENCE</scope>
    <source>
        <strain evidence="4">NBRC 16421</strain>
    </source>
</reference>
<dbReference type="PANTHER" id="PTHR43072:SF23">
    <property type="entry name" value="UPF0039 PROTEIN C11D3.02C"/>
    <property type="match status" value="1"/>
</dbReference>
<evidence type="ECO:0000256" key="1">
    <source>
        <dbReference type="ARBA" id="ARBA00022679"/>
    </source>
</evidence>
<dbReference type="PANTHER" id="PTHR43072">
    <property type="entry name" value="N-ACETYLTRANSFERASE"/>
    <property type="match status" value="1"/>
</dbReference>
<proteinExistence type="predicted"/>
<feature type="domain" description="N-acetyltransferase" evidence="3">
    <location>
        <begin position="1"/>
        <end position="157"/>
    </location>
</feature>